<dbReference type="Pfam" id="PF13561">
    <property type="entry name" value="adh_short_C2"/>
    <property type="match status" value="1"/>
</dbReference>
<accession>A0AA39Y137</accession>
<comment type="similarity">
    <text evidence="1">Belongs to the short-chain dehydrogenases/reductases (SDR) family.</text>
</comment>
<evidence type="ECO:0000256" key="2">
    <source>
        <dbReference type="ARBA" id="ARBA00022857"/>
    </source>
</evidence>
<dbReference type="GO" id="GO:0006633">
    <property type="term" value="P:fatty acid biosynthetic process"/>
    <property type="evidence" value="ECO:0007669"/>
    <property type="project" value="TreeGrafter"/>
</dbReference>
<dbReference type="AlphaFoldDB" id="A0AA39Y137"/>
<dbReference type="PRINTS" id="PR00081">
    <property type="entry name" value="GDHRDH"/>
</dbReference>
<keyword evidence="5" id="KW-1185">Reference proteome</keyword>
<dbReference type="Gene3D" id="3.40.50.720">
    <property type="entry name" value="NAD(P)-binding Rossmann-like Domain"/>
    <property type="match status" value="1"/>
</dbReference>
<proteinExistence type="inferred from homology"/>
<name>A0AA39Y137_9PEZI</name>
<dbReference type="Proteomes" id="UP001174936">
    <property type="component" value="Unassembled WGS sequence"/>
</dbReference>
<sequence length="266" mass="27250">MAPDTLSLSGKVAIVTGSGRENGIGAAIAAVLARNGASVVINYVSDSSAPRAANVAASLKNFGGRTLVVQADVSTPEGAAKLAKETLKGFSTDKIDILVNNAGGGTGQGTQFLDLTPDQVQHAFAVNTFSTIYATQAVVPHMPKGGRIVNIGSIVSRMSTLPAVSIYGASKAAQEYLTGALANELGASRGITINTISPGPTSTDAASWFQGDELKKELLLKMSLAVKADRMNGTPEEVADAVLLVVGEQARWITGQYIAASGGMTD</sequence>
<keyword evidence="3" id="KW-0560">Oxidoreductase</keyword>
<dbReference type="PANTHER" id="PTHR42760">
    <property type="entry name" value="SHORT-CHAIN DEHYDROGENASES/REDUCTASES FAMILY MEMBER"/>
    <property type="match status" value="1"/>
</dbReference>
<reference evidence="4" key="1">
    <citation type="submission" date="2023-06" db="EMBL/GenBank/DDBJ databases">
        <title>Genome-scale phylogeny and comparative genomics of the fungal order Sordariales.</title>
        <authorList>
            <consortium name="Lawrence Berkeley National Laboratory"/>
            <person name="Hensen N."/>
            <person name="Bonometti L."/>
            <person name="Westerberg I."/>
            <person name="Brannstrom I.O."/>
            <person name="Guillou S."/>
            <person name="Cros-Aarteil S."/>
            <person name="Calhoun S."/>
            <person name="Haridas S."/>
            <person name="Kuo A."/>
            <person name="Mondo S."/>
            <person name="Pangilinan J."/>
            <person name="Riley R."/>
            <person name="Labutti K."/>
            <person name="Andreopoulos B."/>
            <person name="Lipzen A."/>
            <person name="Chen C."/>
            <person name="Yanf M."/>
            <person name="Daum C."/>
            <person name="Ng V."/>
            <person name="Clum A."/>
            <person name="Steindorff A."/>
            <person name="Ohm R."/>
            <person name="Martin F."/>
            <person name="Silar P."/>
            <person name="Natvig D."/>
            <person name="Lalanne C."/>
            <person name="Gautier V."/>
            <person name="Ament-Velasquez S.L."/>
            <person name="Kruys A."/>
            <person name="Hutchinson M.I."/>
            <person name="Powell A.J."/>
            <person name="Barry K."/>
            <person name="Miller A.N."/>
            <person name="Grigoriev I.V."/>
            <person name="Debuchy R."/>
            <person name="Gladieux P."/>
            <person name="Thoren M.H."/>
            <person name="Johannesson H."/>
        </authorList>
    </citation>
    <scope>NUCLEOTIDE SEQUENCE</scope>
    <source>
        <strain evidence="4">SMH2532-1</strain>
    </source>
</reference>
<dbReference type="InterPro" id="IPR002347">
    <property type="entry name" value="SDR_fam"/>
</dbReference>
<dbReference type="EMBL" id="JAULSV010000005">
    <property type="protein sequence ID" value="KAK0643824.1"/>
    <property type="molecule type" value="Genomic_DNA"/>
</dbReference>
<dbReference type="FunFam" id="3.40.50.720:FF:000084">
    <property type="entry name" value="Short-chain dehydrogenase reductase"/>
    <property type="match status" value="1"/>
</dbReference>
<dbReference type="SUPFAM" id="SSF51735">
    <property type="entry name" value="NAD(P)-binding Rossmann-fold domains"/>
    <property type="match status" value="1"/>
</dbReference>
<evidence type="ECO:0000256" key="1">
    <source>
        <dbReference type="ARBA" id="ARBA00006484"/>
    </source>
</evidence>
<dbReference type="PANTHER" id="PTHR42760:SF133">
    <property type="entry name" value="3-OXOACYL-[ACYL-CARRIER-PROTEIN] REDUCTASE"/>
    <property type="match status" value="1"/>
</dbReference>
<dbReference type="PRINTS" id="PR00080">
    <property type="entry name" value="SDRFAMILY"/>
</dbReference>
<evidence type="ECO:0000313" key="4">
    <source>
        <dbReference type="EMBL" id="KAK0643824.1"/>
    </source>
</evidence>
<evidence type="ECO:0000313" key="5">
    <source>
        <dbReference type="Proteomes" id="UP001174936"/>
    </source>
</evidence>
<dbReference type="InterPro" id="IPR036291">
    <property type="entry name" value="NAD(P)-bd_dom_sf"/>
</dbReference>
<evidence type="ECO:0000256" key="3">
    <source>
        <dbReference type="ARBA" id="ARBA00023002"/>
    </source>
</evidence>
<dbReference type="GO" id="GO:0016616">
    <property type="term" value="F:oxidoreductase activity, acting on the CH-OH group of donors, NAD or NADP as acceptor"/>
    <property type="evidence" value="ECO:0007669"/>
    <property type="project" value="TreeGrafter"/>
</dbReference>
<keyword evidence="2" id="KW-0521">NADP</keyword>
<comment type="caution">
    <text evidence="4">The sequence shown here is derived from an EMBL/GenBank/DDBJ whole genome shotgun (WGS) entry which is preliminary data.</text>
</comment>
<gene>
    <name evidence="4" type="ORF">B0T16DRAFT_430269</name>
</gene>
<protein>
    <submittedName>
        <fullName evidence="4">Uncharacterized protein</fullName>
    </submittedName>
</protein>
<dbReference type="GO" id="GO:0048038">
    <property type="term" value="F:quinone binding"/>
    <property type="evidence" value="ECO:0007669"/>
    <property type="project" value="TreeGrafter"/>
</dbReference>
<organism evidence="4 5">
    <name type="scientific">Cercophora newfieldiana</name>
    <dbReference type="NCBI Taxonomy" id="92897"/>
    <lineage>
        <taxon>Eukaryota</taxon>
        <taxon>Fungi</taxon>
        <taxon>Dikarya</taxon>
        <taxon>Ascomycota</taxon>
        <taxon>Pezizomycotina</taxon>
        <taxon>Sordariomycetes</taxon>
        <taxon>Sordariomycetidae</taxon>
        <taxon>Sordariales</taxon>
        <taxon>Lasiosphaeriaceae</taxon>
        <taxon>Cercophora</taxon>
    </lineage>
</organism>